<dbReference type="Proteomes" id="UP001165368">
    <property type="component" value="Unassembled WGS sequence"/>
</dbReference>
<feature type="domain" description="HTH iclR-type" evidence="4">
    <location>
        <begin position="12"/>
        <end position="72"/>
    </location>
</feature>
<dbReference type="Gene3D" id="3.30.450.40">
    <property type="match status" value="1"/>
</dbReference>
<evidence type="ECO:0000313" key="7">
    <source>
        <dbReference type="Proteomes" id="UP001165368"/>
    </source>
</evidence>
<dbReference type="PROSITE" id="PS51078">
    <property type="entry name" value="ICLR_ED"/>
    <property type="match status" value="1"/>
</dbReference>
<dbReference type="PROSITE" id="PS51077">
    <property type="entry name" value="HTH_ICLR"/>
    <property type="match status" value="1"/>
</dbReference>
<dbReference type="PANTHER" id="PTHR30136:SF34">
    <property type="entry name" value="TRANSCRIPTIONAL REGULATOR"/>
    <property type="match status" value="1"/>
</dbReference>
<dbReference type="InterPro" id="IPR050707">
    <property type="entry name" value="HTH_MetabolicPath_Reg"/>
</dbReference>
<dbReference type="Pfam" id="PF09339">
    <property type="entry name" value="HTH_IclR"/>
    <property type="match status" value="1"/>
</dbReference>
<organism evidence="6 7">
    <name type="scientific">Arthrobacter hankyongi</name>
    <dbReference type="NCBI Taxonomy" id="2904801"/>
    <lineage>
        <taxon>Bacteria</taxon>
        <taxon>Bacillati</taxon>
        <taxon>Actinomycetota</taxon>
        <taxon>Actinomycetes</taxon>
        <taxon>Micrococcales</taxon>
        <taxon>Micrococcaceae</taxon>
        <taxon>Arthrobacter</taxon>
    </lineage>
</organism>
<dbReference type="Gene3D" id="1.10.10.10">
    <property type="entry name" value="Winged helix-like DNA-binding domain superfamily/Winged helix DNA-binding domain"/>
    <property type="match status" value="1"/>
</dbReference>
<dbReference type="InterPro" id="IPR029016">
    <property type="entry name" value="GAF-like_dom_sf"/>
</dbReference>
<dbReference type="InterPro" id="IPR005471">
    <property type="entry name" value="Tscrpt_reg_IclR_N"/>
</dbReference>
<reference evidence="6" key="1">
    <citation type="submission" date="2022-01" db="EMBL/GenBank/DDBJ databases">
        <authorList>
            <person name="Jo J.-H."/>
            <person name="Im W.-T."/>
        </authorList>
    </citation>
    <scope>NUCLEOTIDE SEQUENCE</scope>
    <source>
        <strain evidence="6">I2-34</strain>
    </source>
</reference>
<evidence type="ECO:0000313" key="6">
    <source>
        <dbReference type="EMBL" id="MCG2621567.1"/>
    </source>
</evidence>
<evidence type="ECO:0000256" key="3">
    <source>
        <dbReference type="ARBA" id="ARBA00023163"/>
    </source>
</evidence>
<keyword evidence="2" id="KW-0238">DNA-binding</keyword>
<dbReference type="InterPro" id="IPR014757">
    <property type="entry name" value="Tscrpt_reg_IclR_C"/>
</dbReference>
<dbReference type="PANTHER" id="PTHR30136">
    <property type="entry name" value="HELIX-TURN-HELIX TRANSCRIPTIONAL REGULATOR, ICLR FAMILY"/>
    <property type="match status" value="1"/>
</dbReference>
<keyword evidence="7" id="KW-1185">Reference proteome</keyword>
<evidence type="ECO:0000259" key="4">
    <source>
        <dbReference type="PROSITE" id="PS51077"/>
    </source>
</evidence>
<keyword evidence="3" id="KW-0804">Transcription</keyword>
<dbReference type="SUPFAM" id="SSF46785">
    <property type="entry name" value="Winged helix' DNA-binding domain"/>
    <property type="match status" value="1"/>
</dbReference>
<dbReference type="InterPro" id="IPR036390">
    <property type="entry name" value="WH_DNA-bd_sf"/>
</dbReference>
<dbReference type="RefSeq" id="WP_237818913.1">
    <property type="nucleotide sequence ID" value="NZ_JAKLTQ010000003.1"/>
</dbReference>
<gene>
    <name evidence="6" type="ORF">LVY72_06515</name>
</gene>
<dbReference type="NCBIfam" id="TIGR02431">
    <property type="entry name" value="pcaR_pcaU"/>
    <property type="match status" value="1"/>
</dbReference>
<evidence type="ECO:0000259" key="5">
    <source>
        <dbReference type="PROSITE" id="PS51078"/>
    </source>
</evidence>
<dbReference type="SUPFAM" id="SSF55781">
    <property type="entry name" value="GAF domain-like"/>
    <property type="match status" value="1"/>
</dbReference>
<evidence type="ECO:0000256" key="2">
    <source>
        <dbReference type="ARBA" id="ARBA00023125"/>
    </source>
</evidence>
<dbReference type="EMBL" id="JAKLTQ010000003">
    <property type="protein sequence ID" value="MCG2621567.1"/>
    <property type="molecule type" value="Genomic_DNA"/>
</dbReference>
<keyword evidence="1" id="KW-0805">Transcription regulation</keyword>
<dbReference type="SMART" id="SM00346">
    <property type="entry name" value="HTH_ICLR"/>
    <property type="match status" value="1"/>
</dbReference>
<dbReference type="InterPro" id="IPR012794">
    <property type="entry name" value="PcaR_PcaU"/>
</dbReference>
<feature type="domain" description="IclR-ED" evidence="5">
    <location>
        <begin position="73"/>
        <end position="261"/>
    </location>
</feature>
<dbReference type="Pfam" id="PF01614">
    <property type="entry name" value="IclR_C"/>
    <property type="match status" value="1"/>
</dbReference>
<evidence type="ECO:0000256" key="1">
    <source>
        <dbReference type="ARBA" id="ARBA00023015"/>
    </source>
</evidence>
<comment type="caution">
    <text evidence="6">The sequence shown here is derived from an EMBL/GenBank/DDBJ whole genome shotgun (WGS) entry which is preliminary data.</text>
</comment>
<proteinExistence type="predicted"/>
<sequence length="270" mass="29567">MTETKLPGDQFVQSLARGLAVIRAFDAEHVSMTLSDVSRRTGLTRATARRFLHTLVELGYVRTDGRVFELTALVLQLGYSYLSGQTLPQLVQPLLEELSAQLHESTSASILDGGDIVYIARIHTRRIMTVGITVGTRFPAYATSMGRVLLAGLPEAELEDYLARTELKPLTPRTIAGTDALRAELAKVRLQGFALVDQELETGLRSVAVPIYRPDGSVAAALNVSMQVRYEDSGRDLDTAAAEVLPQLRDASQQVTEALRAKQEPRVPPR</sequence>
<dbReference type="InterPro" id="IPR036388">
    <property type="entry name" value="WH-like_DNA-bd_sf"/>
</dbReference>
<accession>A0ABS9L4F8</accession>
<name>A0ABS9L4F8_9MICC</name>
<protein>
    <submittedName>
        <fullName evidence="6">Helix-turn-helix domain-containing protein</fullName>
    </submittedName>
</protein>